<dbReference type="Proteomes" id="UP000198771">
    <property type="component" value="Unassembled WGS sequence"/>
</dbReference>
<dbReference type="Pfam" id="PF04612">
    <property type="entry name" value="T2SSM"/>
    <property type="match status" value="1"/>
</dbReference>
<dbReference type="GO" id="GO:0015628">
    <property type="term" value="P:protein secretion by the type II secretion system"/>
    <property type="evidence" value="ECO:0007669"/>
    <property type="project" value="InterPro"/>
</dbReference>
<dbReference type="STRING" id="617002.SAMN05660653_02787"/>
<name>A0A1G6EF74_9BACT</name>
<evidence type="ECO:0000313" key="3">
    <source>
        <dbReference type="Proteomes" id="UP000198771"/>
    </source>
</evidence>
<dbReference type="RefSeq" id="WP_092123107.1">
    <property type="nucleotide sequence ID" value="NZ_FMXO01000017.1"/>
</dbReference>
<organism evidence="2 3">
    <name type="scientific">Desulfonatronum thiosulfatophilum</name>
    <dbReference type="NCBI Taxonomy" id="617002"/>
    <lineage>
        <taxon>Bacteria</taxon>
        <taxon>Pseudomonadati</taxon>
        <taxon>Thermodesulfobacteriota</taxon>
        <taxon>Desulfovibrionia</taxon>
        <taxon>Desulfovibrionales</taxon>
        <taxon>Desulfonatronaceae</taxon>
        <taxon>Desulfonatronum</taxon>
    </lineage>
</organism>
<evidence type="ECO:0000256" key="1">
    <source>
        <dbReference type="SAM" id="Phobius"/>
    </source>
</evidence>
<keyword evidence="3" id="KW-1185">Reference proteome</keyword>
<keyword evidence="1" id="KW-0812">Transmembrane</keyword>
<dbReference type="EMBL" id="FMXO01000017">
    <property type="protein sequence ID" value="SDB55595.1"/>
    <property type="molecule type" value="Genomic_DNA"/>
</dbReference>
<dbReference type="AlphaFoldDB" id="A0A1G6EF74"/>
<feature type="transmembrane region" description="Helical" evidence="1">
    <location>
        <begin position="22"/>
        <end position="42"/>
    </location>
</feature>
<evidence type="ECO:0000313" key="2">
    <source>
        <dbReference type="EMBL" id="SDB55595.1"/>
    </source>
</evidence>
<accession>A0A1G6EF74</accession>
<sequence length="168" mass="19635">MFATTIQRVAYWRDWPPERQRGALYLLTTLIALIFFFLWFWLHAWTVRTEEQSRLALERHARVLEMVQEIRGTERKHDRPQATMPVLIAARQVSRDIGLEDKLTSVRPALQATGRDGVQLYYEQLNLPDLLALLEALSRDAGLRTSTLTFNRRMDNPSLADLQLVLFR</sequence>
<dbReference type="OrthoDB" id="5454890at2"/>
<keyword evidence="1" id="KW-1133">Transmembrane helix</keyword>
<keyword evidence="1" id="KW-0472">Membrane</keyword>
<gene>
    <name evidence="2" type="ORF">SAMN05660653_02787</name>
</gene>
<dbReference type="GO" id="GO:0015627">
    <property type="term" value="C:type II protein secretion system complex"/>
    <property type="evidence" value="ECO:0007669"/>
    <property type="project" value="InterPro"/>
</dbReference>
<reference evidence="2 3" key="1">
    <citation type="submission" date="2016-10" db="EMBL/GenBank/DDBJ databases">
        <authorList>
            <person name="de Groot N.N."/>
        </authorList>
    </citation>
    <scope>NUCLEOTIDE SEQUENCE [LARGE SCALE GENOMIC DNA]</scope>
    <source>
        <strain evidence="2 3">ASO4-2</strain>
    </source>
</reference>
<proteinExistence type="predicted"/>
<dbReference type="InterPro" id="IPR007690">
    <property type="entry name" value="T2SS_GspM"/>
</dbReference>
<protein>
    <submittedName>
        <fullName evidence="2">Type II secretion system (T2SS), protein M</fullName>
    </submittedName>
</protein>